<organism evidence="1">
    <name type="scientific">Arundo donax</name>
    <name type="common">Giant reed</name>
    <name type="synonym">Donax arundinaceus</name>
    <dbReference type="NCBI Taxonomy" id="35708"/>
    <lineage>
        <taxon>Eukaryota</taxon>
        <taxon>Viridiplantae</taxon>
        <taxon>Streptophyta</taxon>
        <taxon>Embryophyta</taxon>
        <taxon>Tracheophyta</taxon>
        <taxon>Spermatophyta</taxon>
        <taxon>Magnoliopsida</taxon>
        <taxon>Liliopsida</taxon>
        <taxon>Poales</taxon>
        <taxon>Poaceae</taxon>
        <taxon>PACMAD clade</taxon>
        <taxon>Arundinoideae</taxon>
        <taxon>Arundineae</taxon>
        <taxon>Arundo</taxon>
    </lineage>
</organism>
<reference evidence="1" key="2">
    <citation type="journal article" date="2015" name="Data Brief">
        <title>Shoot transcriptome of the giant reed, Arundo donax.</title>
        <authorList>
            <person name="Barrero R.A."/>
            <person name="Guerrero F.D."/>
            <person name="Moolhuijzen P."/>
            <person name="Goolsby J.A."/>
            <person name="Tidwell J."/>
            <person name="Bellgard S.E."/>
            <person name="Bellgard M.I."/>
        </authorList>
    </citation>
    <scope>NUCLEOTIDE SEQUENCE</scope>
    <source>
        <tissue evidence="1">Shoot tissue taken approximately 20 cm above the soil surface</tissue>
    </source>
</reference>
<accession>A0A0A9APP0</accession>
<dbReference type="AlphaFoldDB" id="A0A0A9APP0"/>
<evidence type="ECO:0000313" key="1">
    <source>
        <dbReference type="EMBL" id="JAD53664.1"/>
    </source>
</evidence>
<proteinExistence type="predicted"/>
<name>A0A0A9APP0_ARUDO</name>
<reference evidence="1" key="1">
    <citation type="submission" date="2014-09" db="EMBL/GenBank/DDBJ databases">
        <authorList>
            <person name="Magalhaes I.L.F."/>
            <person name="Oliveira U."/>
            <person name="Santos F.R."/>
            <person name="Vidigal T.H.D.A."/>
            <person name="Brescovit A.D."/>
            <person name="Santos A.J."/>
        </authorList>
    </citation>
    <scope>NUCLEOTIDE SEQUENCE</scope>
    <source>
        <tissue evidence="1">Shoot tissue taken approximately 20 cm above the soil surface</tissue>
    </source>
</reference>
<dbReference type="EMBL" id="GBRH01244231">
    <property type="protein sequence ID" value="JAD53664.1"/>
    <property type="molecule type" value="Transcribed_RNA"/>
</dbReference>
<protein>
    <submittedName>
        <fullName evidence="1">Uncharacterized protein</fullName>
    </submittedName>
</protein>
<sequence length="48" mass="5667">MKTNMITIPPQKKREQTYPIPWFHAIKKSDVEIFNVDNDSRNIIPVVL</sequence>